<dbReference type="PROSITE" id="PS50878">
    <property type="entry name" value="RT_POL"/>
    <property type="match status" value="1"/>
</dbReference>
<dbReference type="Pfam" id="PF00078">
    <property type="entry name" value="RVT_1"/>
    <property type="match status" value="1"/>
</dbReference>
<protein>
    <recommendedName>
        <fullName evidence="1">Reverse transcriptase domain-containing protein</fullName>
    </recommendedName>
</protein>
<reference evidence="2" key="2">
    <citation type="submission" date="2025-09" db="UniProtKB">
        <authorList>
            <consortium name="Ensembl"/>
        </authorList>
    </citation>
    <scope>IDENTIFICATION</scope>
</reference>
<evidence type="ECO:0000259" key="1">
    <source>
        <dbReference type="PROSITE" id="PS50878"/>
    </source>
</evidence>
<dbReference type="STRING" id="56723.ENSLBEP00000025772"/>
<dbReference type="InterPro" id="IPR000477">
    <property type="entry name" value="RT_dom"/>
</dbReference>
<keyword evidence="3" id="KW-1185">Reference proteome</keyword>
<dbReference type="InParanoid" id="A0A3Q3FZY8"/>
<dbReference type="PANTHER" id="PTHR31635:SF196">
    <property type="entry name" value="REVERSE TRANSCRIPTASE DOMAIN-CONTAINING PROTEIN-RELATED"/>
    <property type="match status" value="1"/>
</dbReference>
<reference evidence="2" key="1">
    <citation type="submission" date="2025-08" db="UniProtKB">
        <authorList>
            <consortium name="Ensembl"/>
        </authorList>
    </citation>
    <scope>IDENTIFICATION</scope>
</reference>
<dbReference type="Ensembl" id="ENSLBET00000027061.1">
    <property type="protein sequence ID" value="ENSLBEP00000025772.1"/>
    <property type="gene ID" value="ENSLBEG00000019663.1"/>
</dbReference>
<proteinExistence type="predicted"/>
<dbReference type="InterPro" id="IPR043502">
    <property type="entry name" value="DNA/RNA_pol_sf"/>
</dbReference>
<dbReference type="PANTHER" id="PTHR31635">
    <property type="entry name" value="REVERSE TRANSCRIPTASE DOMAIN-CONTAINING PROTEIN-RELATED"/>
    <property type="match status" value="1"/>
</dbReference>
<organism evidence="2 3">
    <name type="scientific">Labrus bergylta</name>
    <name type="common">ballan wrasse</name>
    <dbReference type="NCBI Taxonomy" id="56723"/>
    <lineage>
        <taxon>Eukaryota</taxon>
        <taxon>Metazoa</taxon>
        <taxon>Chordata</taxon>
        <taxon>Craniata</taxon>
        <taxon>Vertebrata</taxon>
        <taxon>Euteleostomi</taxon>
        <taxon>Actinopterygii</taxon>
        <taxon>Neopterygii</taxon>
        <taxon>Teleostei</taxon>
        <taxon>Neoteleostei</taxon>
        <taxon>Acanthomorphata</taxon>
        <taxon>Eupercaria</taxon>
        <taxon>Labriformes</taxon>
        <taxon>Labridae</taxon>
        <taxon>Labrus</taxon>
    </lineage>
</organism>
<dbReference type="Proteomes" id="UP000261660">
    <property type="component" value="Unplaced"/>
</dbReference>
<dbReference type="GeneTree" id="ENSGT00940000165023"/>
<name>A0A3Q3FZY8_9LABR</name>
<dbReference type="AlphaFoldDB" id="A0A3Q3FZY8"/>
<evidence type="ECO:0000313" key="2">
    <source>
        <dbReference type="Ensembl" id="ENSLBEP00000025772.1"/>
    </source>
</evidence>
<evidence type="ECO:0000313" key="3">
    <source>
        <dbReference type="Proteomes" id="UP000261660"/>
    </source>
</evidence>
<sequence length="204" mass="23182">MIYHSPKSSVLTNNTLSESFSLHQGVRQGDCLSPLLFNIALKPLAHPHIKGISAGTSERLVTLYVDDLLVTLINPEVGTPYLLKYVELFSKISGYTINWDKSELVLIGENTILHDCPFKIAHDHITYFGIKISKNPKRLFKLNLFAGLDRLKRILDFVWGYKKHRLSKKINADKSSVRASAWMSDIFASAWMNSCLLRCLFLFP</sequence>
<feature type="domain" description="Reverse transcriptase" evidence="1">
    <location>
        <begin position="1"/>
        <end position="132"/>
    </location>
</feature>
<dbReference type="SUPFAM" id="SSF56672">
    <property type="entry name" value="DNA/RNA polymerases"/>
    <property type="match status" value="1"/>
</dbReference>
<accession>A0A3Q3FZY8</accession>